<dbReference type="GO" id="GO:0005886">
    <property type="term" value="C:plasma membrane"/>
    <property type="evidence" value="ECO:0007669"/>
    <property type="project" value="TreeGrafter"/>
</dbReference>
<dbReference type="GO" id="GO:0006826">
    <property type="term" value="P:iron ion transport"/>
    <property type="evidence" value="ECO:0007669"/>
    <property type="project" value="TreeGrafter"/>
</dbReference>
<dbReference type="Pfam" id="PF00394">
    <property type="entry name" value="Cu-oxidase"/>
    <property type="match status" value="1"/>
</dbReference>
<keyword evidence="5" id="KW-0732">Signal</keyword>
<keyword evidence="4" id="KW-0186">Copper</keyword>
<dbReference type="Proteomes" id="UP000791440">
    <property type="component" value="Unassembled WGS sequence"/>
</dbReference>
<evidence type="ECO:0000259" key="6">
    <source>
        <dbReference type="Pfam" id="PF00394"/>
    </source>
</evidence>
<organism evidence="9 10">
    <name type="scientific">Manduca sexta</name>
    <name type="common">Tobacco hawkmoth</name>
    <name type="synonym">Tobacco hornworm</name>
    <dbReference type="NCBI Taxonomy" id="7130"/>
    <lineage>
        <taxon>Eukaryota</taxon>
        <taxon>Metazoa</taxon>
        <taxon>Ecdysozoa</taxon>
        <taxon>Arthropoda</taxon>
        <taxon>Hexapoda</taxon>
        <taxon>Insecta</taxon>
        <taxon>Pterygota</taxon>
        <taxon>Neoptera</taxon>
        <taxon>Endopterygota</taxon>
        <taxon>Lepidoptera</taxon>
        <taxon>Glossata</taxon>
        <taxon>Ditrysia</taxon>
        <taxon>Bombycoidea</taxon>
        <taxon>Sphingidae</taxon>
        <taxon>Sphinginae</taxon>
        <taxon>Sphingini</taxon>
        <taxon>Manduca</taxon>
    </lineage>
</organism>
<dbReference type="CDD" id="cd13858">
    <property type="entry name" value="CuRO_1_tcLCC2_insect_like"/>
    <property type="match status" value="1"/>
</dbReference>
<evidence type="ECO:0000256" key="2">
    <source>
        <dbReference type="ARBA" id="ARBA00022723"/>
    </source>
</evidence>
<evidence type="ECO:0000256" key="1">
    <source>
        <dbReference type="ARBA" id="ARBA00010609"/>
    </source>
</evidence>
<dbReference type="InterPro" id="IPR001117">
    <property type="entry name" value="Cu-oxidase_2nd"/>
</dbReference>
<dbReference type="InterPro" id="IPR045087">
    <property type="entry name" value="Cu-oxidase_fam"/>
</dbReference>
<comment type="caution">
    <text evidence="9">The sequence shown here is derived from an EMBL/GenBank/DDBJ whole genome shotgun (WGS) entry which is preliminary data.</text>
</comment>
<dbReference type="PANTHER" id="PTHR11709:SF394">
    <property type="entry name" value="FI03373P-RELATED"/>
    <property type="match status" value="1"/>
</dbReference>
<evidence type="ECO:0000313" key="10">
    <source>
        <dbReference type="Proteomes" id="UP000791440"/>
    </source>
</evidence>
<dbReference type="Pfam" id="PF07731">
    <property type="entry name" value="Cu-oxidase_2"/>
    <property type="match status" value="1"/>
</dbReference>
<name>A0A921YZ67_MANSE</name>
<dbReference type="EMBL" id="JH668356">
    <property type="protein sequence ID" value="KAG6448377.1"/>
    <property type="molecule type" value="Genomic_DNA"/>
</dbReference>
<evidence type="ECO:0000256" key="5">
    <source>
        <dbReference type="SAM" id="SignalP"/>
    </source>
</evidence>
<dbReference type="OrthoDB" id="2121828at2759"/>
<dbReference type="SUPFAM" id="SSF49503">
    <property type="entry name" value="Cupredoxins"/>
    <property type="match status" value="3"/>
</dbReference>
<gene>
    <name evidence="9" type="ORF">O3G_MSEX005450</name>
</gene>
<comment type="similarity">
    <text evidence="1">Belongs to the multicopper oxidase family.</text>
</comment>
<evidence type="ECO:0000259" key="7">
    <source>
        <dbReference type="Pfam" id="PF07731"/>
    </source>
</evidence>
<dbReference type="GO" id="GO:0005507">
    <property type="term" value="F:copper ion binding"/>
    <property type="evidence" value="ECO:0007669"/>
    <property type="project" value="InterPro"/>
</dbReference>
<dbReference type="InterPro" id="IPR011707">
    <property type="entry name" value="Cu-oxidase-like_N"/>
</dbReference>
<dbReference type="Pfam" id="PF07732">
    <property type="entry name" value="Cu-oxidase_3"/>
    <property type="match status" value="1"/>
</dbReference>
<evidence type="ECO:0000256" key="4">
    <source>
        <dbReference type="ARBA" id="ARBA00023008"/>
    </source>
</evidence>
<protein>
    <submittedName>
        <fullName evidence="9">Uncharacterized protein</fullName>
    </submittedName>
</protein>
<reference evidence="9" key="1">
    <citation type="journal article" date="2016" name="Insect Biochem. Mol. Biol.">
        <title>Multifaceted biological insights from a draft genome sequence of the tobacco hornworm moth, Manduca sexta.</title>
        <authorList>
            <person name="Kanost M.R."/>
            <person name="Arrese E.L."/>
            <person name="Cao X."/>
            <person name="Chen Y.R."/>
            <person name="Chellapilla S."/>
            <person name="Goldsmith M.R."/>
            <person name="Grosse-Wilde E."/>
            <person name="Heckel D.G."/>
            <person name="Herndon N."/>
            <person name="Jiang H."/>
            <person name="Papanicolaou A."/>
            <person name="Qu J."/>
            <person name="Soulages J.L."/>
            <person name="Vogel H."/>
            <person name="Walters J."/>
            <person name="Waterhouse R.M."/>
            <person name="Ahn S.J."/>
            <person name="Almeida F.C."/>
            <person name="An C."/>
            <person name="Aqrawi P."/>
            <person name="Bretschneider A."/>
            <person name="Bryant W.B."/>
            <person name="Bucks S."/>
            <person name="Chao H."/>
            <person name="Chevignon G."/>
            <person name="Christen J.M."/>
            <person name="Clarke D.F."/>
            <person name="Dittmer N.T."/>
            <person name="Ferguson L.C.F."/>
            <person name="Garavelou S."/>
            <person name="Gordon K.H.J."/>
            <person name="Gunaratna R.T."/>
            <person name="Han Y."/>
            <person name="Hauser F."/>
            <person name="He Y."/>
            <person name="Heidel-Fischer H."/>
            <person name="Hirsh A."/>
            <person name="Hu Y."/>
            <person name="Jiang H."/>
            <person name="Kalra D."/>
            <person name="Klinner C."/>
            <person name="Konig C."/>
            <person name="Kovar C."/>
            <person name="Kroll A.R."/>
            <person name="Kuwar S.S."/>
            <person name="Lee S.L."/>
            <person name="Lehman R."/>
            <person name="Li K."/>
            <person name="Li Z."/>
            <person name="Liang H."/>
            <person name="Lovelace S."/>
            <person name="Lu Z."/>
            <person name="Mansfield J.H."/>
            <person name="McCulloch K.J."/>
            <person name="Mathew T."/>
            <person name="Morton B."/>
            <person name="Muzny D.M."/>
            <person name="Neunemann D."/>
            <person name="Ongeri F."/>
            <person name="Pauchet Y."/>
            <person name="Pu L.L."/>
            <person name="Pyrousis I."/>
            <person name="Rao X.J."/>
            <person name="Redding A."/>
            <person name="Roesel C."/>
            <person name="Sanchez-Gracia A."/>
            <person name="Schaack S."/>
            <person name="Shukla A."/>
            <person name="Tetreau G."/>
            <person name="Wang Y."/>
            <person name="Xiong G.H."/>
            <person name="Traut W."/>
            <person name="Walsh T.K."/>
            <person name="Worley K.C."/>
            <person name="Wu D."/>
            <person name="Wu W."/>
            <person name="Wu Y.Q."/>
            <person name="Zhang X."/>
            <person name="Zou Z."/>
            <person name="Zucker H."/>
            <person name="Briscoe A.D."/>
            <person name="Burmester T."/>
            <person name="Clem R.J."/>
            <person name="Feyereisen R."/>
            <person name="Grimmelikhuijzen C.J.P."/>
            <person name="Hamodrakas S.J."/>
            <person name="Hansson B.S."/>
            <person name="Huguet E."/>
            <person name="Jermiin L.S."/>
            <person name="Lan Q."/>
            <person name="Lehman H.K."/>
            <person name="Lorenzen M."/>
            <person name="Merzendorfer H."/>
            <person name="Michalopoulos I."/>
            <person name="Morton D.B."/>
            <person name="Muthukrishnan S."/>
            <person name="Oakeshott J.G."/>
            <person name="Palmer W."/>
            <person name="Park Y."/>
            <person name="Passarelli A.L."/>
            <person name="Rozas J."/>
            <person name="Schwartz L.M."/>
            <person name="Smith W."/>
            <person name="Southgate A."/>
            <person name="Vilcinskas A."/>
            <person name="Vogt R."/>
            <person name="Wang P."/>
            <person name="Werren J."/>
            <person name="Yu X.Q."/>
            <person name="Zhou J.J."/>
            <person name="Brown S.J."/>
            <person name="Scherer S.E."/>
            <person name="Richards S."/>
            <person name="Blissard G.W."/>
        </authorList>
    </citation>
    <scope>NUCLEOTIDE SEQUENCE</scope>
</reference>
<dbReference type="GO" id="GO:0016491">
    <property type="term" value="F:oxidoreductase activity"/>
    <property type="evidence" value="ECO:0007669"/>
    <property type="project" value="UniProtKB-KW"/>
</dbReference>
<sequence>MKMKVFICCLFVIANISNNGKASVDSPVSYTANVLEDTLKNSEKCYRPCKFNVKPKRCHYKFNIEPSIGDNKFPISINGIAPGPPIYACVNDVIVVEVTNRIPGQSIAVHWHGVEQRGTPFMDGVPMVTQCPVEYGTTYKYLFVASSPGTFFYHADSVAHQSDGVYGLLVVNQPQPLEPHASIYDFDRGNENSLLIGAKFPVPLTGSLEDTSQIQPNALVINSDEETTKLFVLPGYAYRLRLINAVAIECPVTINIDSHDLMIIATDGKPVKPVMTHNVQLYPGERMDVVVRMSQSSGGYWVRARGADSCAGLTATAMLLYSGFNYTSMLLDKQNDPRQHQDTDIDLTINGQMLESSKNTKDASHSPEVKSVYLSIDKNVVNVKDNDFRYISDAIPKKPYYPAPMFLKDNGVVQINGKSFLYPNAPILLQPKDVREDLICNVGEEGSQLEAQCIQILNAVQGETMELVLVNEGFGGNDSYTFHMHGFSMQVVSTWRHPHHHPLTREEVMRMDEEGRIVRNLKNPVNKDTITIPNKGFMIVRIALDRGGSWLLECRSCGLSLPAAVIIQVPLTIPKDVSESLHKCGSYRPPDVLLN</sequence>
<dbReference type="AlphaFoldDB" id="A0A921YZ67"/>
<keyword evidence="10" id="KW-1185">Reference proteome</keyword>
<feature type="domain" description="Plastocyanin-like" evidence="8">
    <location>
        <begin position="72"/>
        <end position="175"/>
    </location>
</feature>
<keyword evidence="3" id="KW-0560">Oxidoreductase</keyword>
<feature type="signal peptide" evidence="5">
    <location>
        <begin position="1"/>
        <end position="22"/>
    </location>
</feature>
<feature type="domain" description="Plastocyanin-like" evidence="6">
    <location>
        <begin position="214"/>
        <end position="323"/>
    </location>
</feature>
<proteinExistence type="inferred from homology"/>
<dbReference type="FunFam" id="2.60.40.420:FF:000045">
    <property type="entry name" value="Laccase 2"/>
    <property type="match status" value="1"/>
</dbReference>
<reference evidence="9" key="2">
    <citation type="submission" date="2020-12" db="EMBL/GenBank/DDBJ databases">
        <authorList>
            <person name="Kanost M."/>
        </authorList>
    </citation>
    <scope>NUCLEOTIDE SEQUENCE</scope>
</reference>
<keyword evidence="2" id="KW-0479">Metal-binding</keyword>
<evidence type="ECO:0000313" key="9">
    <source>
        <dbReference type="EMBL" id="KAG6448377.1"/>
    </source>
</evidence>
<dbReference type="InterPro" id="IPR008972">
    <property type="entry name" value="Cupredoxin"/>
</dbReference>
<evidence type="ECO:0000256" key="3">
    <source>
        <dbReference type="ARBA" id="ARBA00023002"/>
    </source>
</evidence>
<feature type="chain" id="PRO_5037334791" evidence="5">
    <location>
        <begin position="23"/>
        <end position="595"/>
    </location>
</feature>
<dbReference type="PANTHER" id="PTHR11709">
    <property type="entry name" value="MULTI-COPPER OXIDASE"/>
    <property type="match status" value="1"/>
</dbReference>
<accession>A0A921YZ67</accession>
<dbReference type="Gene3D" id="2.60.40.420">
    <property type="entry name" value="Cupredoxins - blue copper proteins"/>
    <property type="match status" value="3"/>
</dbReference>
<dbReference type="InterPro" id="IPR011706">
    <property type="entry name" value="Cu-oxidase_C"/>
</dbReference>
<evidence type="ECO:0000259" key="8">
    <source>
        <dbReference type="Pfam" id="PF07732"/>
    </source>
</evidence>
<feature type="domain" description="Plastocyanin-like" evidence="7">
    <location>
        <begin position="423"/>
        <end position="554"/>
    </location>
</feature>